<comment type="caution">
    <text evidence="2">The sequence shown here is derived from an EMBL/GenBank/DDBJ whole genome shotgun (WGS) entry which is preliminary data.</text>
</comment>
<accession>A0A1X2HH82</accession>
<dbReference type="AlphaFoldDB" id="A0A1X2HH82"/>
<evidence type="ECO:0000313" key="2">
    <source>
        <dbReference type="EMBL" id="ORY98339.1"/>
    </source>
</evidence>
<sequence>MTYQDLNTTVDLKKIKFRYTLAKWLTTGSMAAVVLMAMYSLFYPVLQSKLKLHLVTDRNITSSNDSSSPDNFSRRNTTCKFGGNNMIVPSDDSYTPPSPDDTLWQALDYVSDDDFNNYCDRRDLLYGFSDDLHLDGQDCGNWQQDFSRLQQQRLQQLNQLKSWGGLKNKSISKDDIPPFVSYVCQEDPKHRGSHSCGGLADRMSGMISTFFFALLTNRGYLMNWQKGDPTPLESVFEKPTINWSFNPKEMKQLYNSGSQGFQSVNTLNFNWEKIRAAMFPDGPTQDFNELWTAKYVEVKSNRGYIIRTFDHSTRYTNQLSDMGMTKTNSFRCILDYLFRPTSGSRRFINAYKEFFQMESVLSIGLQIRTDDQAMAHPEDDMNTFEMWDYFLTCANDLRNAKRQPHHKRVVYFLLTDSNRLRQEFVSMNTDQTLRDKYIQDDQTSMVVTGLPIEHIEAKTVKTKFDADITALDSDHERLLAGVNSAVIDNWLLSYTDYRLISRQGFGKMAAFHATDPRSTISLPRVDRKERAVDCGNPNSFTTFDTLSTWWSLG</sequence>
<keyword evidence="1" id="KW-0812">Transmembrane</keyword>
<evidence type="ECO:0000256" key="1">
    <source>
        <dbReference type="SAM" id="Phobius"/>
    </source>
</evidence>
<organism evidence="2 3">
    <name type="scientific">Absidia repens</name>
    <dbReference type="NCBI Taxonomy" id="90262"/>
    <lineage>
        <taxon>Eukaryota</taxon>
        <taxon>Fungi</taxon>
        <taxon>Fungi incertae sedis</taxon>
        <taxon>Mucoromycota</taxon>
        <taxon>Mucoromycotina</taxon>
        <taxon>Mucoromycetes</taxon>
        <taxon>Mucorales</taxon>
        <taxon>Cunninghamellaceae</taxon>
        <taxon>Absidia</taxon>
    </lineage>
</organism>
<keyword evidence="1" id="KW-1133">Transmembrane helix</keyword>
<reference evidence="2 3" key="1">
    <citation type="submission" date="2016-07" db="EMBL/GenBank/DDBJ databases">
        <title>Pervasive Adenine N6-methylation of Active Genes in Fungi.</title>
        <authorList>
            <consortium name="DOE Joint Genome Institute"/>
            <person name="Mondo S.J."/>
            <person name="Dannebaum R.O."/>
            <person name="Kuo R.C."/>
            <person name="Labutti K."/>
            <person name="Haridas S."/>
            <person name="Kuo A."/>
            <person name="Salamov A."/>
            <person name="Ahrendt S.R."/>
            <person name="Lipzen A."/>
            <person name="Sullivan W."/>
            <person name="Andreopoulos W.B."/>
            <person name="Clum A."/>
            <person name="Lindquist E."/>
            <person name="Daum C."/>
            <person name="Ramamoorthy G.K."/>
            <person name="Gryganskyi A."/>
            <person name="Culley D."/>
            <person name="Magnuson J.K."/>
            <person name="James T.Y."/>
            <person name="O'Malley M.A."/>
            <person name="Stajich J.E."/>
            <person name="Spatafora J.W."/>
            <person name="Visel A."/>
            <person name="Grigoriev I.V."/>
        </authorList>
    </citation>
    <scope>NUCLEOTIDE SEQUENCE [LARGE SCALE GENOMIC DNA]</scope>
    <source>
        <strain evidence="2 3">NRRL 1336</strain>
    </source>
</reference>
<proteinExistence type="predicted"/>
<keyword evidence="3" id="KW-1185">Reference proteome</keyword>
<protein>
    <submittedName>
        <fullName evidence="2">Uncharacterized protein</fullName>
    </submittedName>
</protein>
<gene>
    <name evidence="2" type="ORF">BCR42DRAFT_362870</name>
</gene>
<evidence type="ECO:0000313" key="3">
    <source>
        <dbReference type="Proteomes" id="UP000193560"/>
    </source>
</evidence>
<dbReference type="Gene3D" id="3.40.50.11350">
    <property type="match status" value="1"/>
</dbReference>
<dbReference type="OrthoDB" id="428346at2759"/>
<dbReference type="STRING" id="90262.A0A1X2HH82"/>
<name>A0A1X2HH82_9FUNG</name>
<feature type="transmembrane region" description="Helical" evidence="1">
    <location>
        <begin position="21"/>
        <end position="42"/>
    </location>
</feature>
<keyword evidence="1" id="KW-0472">Membrane</keyword>
<dbReference type="EMBL" id="MCGE01000064">
    <property type="protein sequence ID" value="ORY98339.1"/>
    <property type="molecule type" value="Genomic_DNA"/>
</dbReference>
<dbReference type="Proteomes" id="UP000193560">
    <property type="component" value="Unassembled WGS sequence"/>
</dbReference>